<dbReference type="Proteomes" id="UP001176961">
    <property type="component" value="Unassembled WGS sequence"/>
</dbReference>
<organism evidence="2 3">
    <name type="scientific">Cylicocyclus nassatus</name>
    <name type="common">Nematode worm</name>
    <dbReference type="NCBI Taxonomy" id="53992"/>
    <lineage>
        <taxon>Eukaryota</taxon>
        <taxon>Metazoa</taxon>
        <taxon>Ecdysozoa</taxon>
        <taxon>Nematoda</taxon>
        <taxon>Chromadorea</taxon>
        <taxon>Rhabditida</taxon>
        <taxon>Rhabditina</taxon>
        <taxon>Rhabditomorpha</taxon>
        <taxon>Strongyloidea</taxon>
        <taxon>Strongylidae</taxon>
        <taxon>Cylicocyclus</taxon>
    </lineage>
</organism>
<sequence>MKGQRFPIFLAVLLLSIACGCFGDLFSCFRSPEQNAYRKALKFCKQECAHYFHVYGTDYYQACYPYYCLQYCMIKRSQTYRRPD</sequence>
<dbReference type="EMBL" id="CATQJL010000305">
    <property type="protein sequence ID" value="CAJ0601620.1"/>
    <property type="molecule type" value="Genomic_DNA"/>
</dbReference>
<dbReference type="PROSITE" id="PS51257">
    <property type="entry name" value="PROKAR_LIPOPROTEIN"/>
    <property type="match status" value="1"/>
</dbReference>
<keyword evidence="3" id="KW-1185">Reference proteome</keyword>
<evidence type="ECO:0000256" key="1">
    <source>
        <dbReference type="SAM" id="SignalP"/>
    </source>
</evidence>
<evidence type="ECO:0000313" key="2">
    <source>
        <dbReference type="EMBL" id="CAJ0601620.1"/>
    </source>
</evidence>
<dbReference type="AlphaFoldDB" id="A0AA36H0N0"/>
<name>A0AA36H0N0_CYLNA</name>
<gene>
    <name evidence="2" type="ORF">CYNAS_LOCUS13603</name>
</gene>
<evidence type="ECO:0000313" key="3">
    <source>
        <dbReference type="Proteomes" id="UP001176961"/>
    </source>
</evidence>
<proteinExistence type="predicted"/>
<feature type="signal peptide" evidence="1">
    <location>
        <begin position="1"/>
        <end position="23"/>
    </location>
</feature>
<keyword evidence="1" id="KW-0732">Signal</keyword>
<feature type="non-terminal residue" evidence="2">
    <location>
        <position position="1"/>
    </location>
</feature>
<comment type="caution">
    <text evidence="2">The sequence shown here is derived from an EMBL/GenBank/DDBJ whole genome shotgun (WGS) entry which is preliminary data.</text>
</comment>
<feature type="chain" id="PRO_5041435946" evidence="1">
    <location>
        <begin position="24"/>
        <end position="84"/>
    </location>
</feature>
<accession>A0AA36H0N0</accession>
<reference evidence="2" key="1">
    <citation type="submission" date="2023-07" db="EMBL/GenBank/DDBJ databases">
        <authorList>
            <consortium name="CYATHOMIX"/>
        </authorList>
    </citation>
    <scope>NUCLEOTIDE SEQUENCE</scope>
    <source>
        <strain evidence="2">N/A</strain>
    </source>
</reference>
<protein>
    <submittedName>
        <fullName evidence="2">Uncharacterized protein</fullName>
    </submittedName>
</protein>